<keyword evidence="10" id="KW-1185">Reference proteome</keyword>
<dbReference type="CDD" id="cd00078">
    <property type="entry name" value="HECTc"/>
    <property type="match status" value="1"/>
</dbReference>
<dbReference type="GO" id="GO:0061630">
    <property type="term" value="F:ubiquitin protein ligase activity"/>
    <property type="evidence" value="ECO:0007669"/>
    <property type="project" value="UniProtKB-EC"/>
</dbReference>
<evidence type="ECO:0000256" key="2">
    <source>
        <dbReference type="ARBA" id="ARBA00004906"/>
    </source>
</evidence>
<dbReference type="EMBL" id="JAULSW010000005">
    <property type="protein sequence ID" value="KAK3381627.1"/>
    <property type="molecule type" value="Genomic_DNA"/>
</dbReference>
<dbReference type="EC" id="2.3.2.26" evidence="3"/>
<dbReference type="GO" id="GO:0006511">
    <property type="term" value="P:ubiquitin-dependent protein catabolic process"/>
    <property type="evidence" value="ECO:0007669"/>
    <property type="project" value="TreeGrafter"/>
</dbReference>
<feature type="active site" description="Glycyl thioester intermediate" evidence="6">
    <location>
        <position position="1142"/>
    </location>
</feature>
<dbReference type="FunFam" id="3.30.2410.10:FF:000017">
    <property type="entry name" value="E3 ubiquitin-protein ligase UPL7"/>
    <property type="match status" value="1"/>
</dbReference>
<gene>
    <name evidence="9" type="ORF">B0H63DRAFT_396945</name>
</gene>
<dbReference type="Gene3D" id="3.90.1750.10">
    <property type="entry name" value="Hect, E3 ligase catalytic domains"/>
    <property type="match status" value="1"/>
</dbReference>
<dbReference type="Gene3D" id="3.30.2410.10">
    <property type="entry name" value="Hect, E3 ligase catalytic domain"/>
    <property type="match status" value="1"/>
</dbReference>
<keyword evidence="5 6" id="KW-0833">Ubl conjugation pathway</keyword>
<keyword evidence="4" id="KW-0808">Transferase</keyword>
<comment type="caution">
    <text evidence="9">The sequence shown here is derived from an EMBL/GenBank/DDBJ whole genome shotgun (WGS) entry which is preliminary data.</text>
</comment>
<comment type="pathway">
    <text evidence="2">Protein modification; protein ubiquitination.</text>
</comment>
<reference evidence="9" key="2">
    <citation type="submission" date="2023-06" db="EMBL/GenBank/DDBJ databases">
        <authorList>
            <consortium name="Lawrence Berkeley National Laboratory"/>
            <person name="Haridas S."/>
            <person name="Hensen N."/>
            <person name="Bonometti L."/>
            <person name="Westerberg I."/>
            <person name="Brannstrom I.O."/>
            <person name="Guillou S."/>
            <person name="Cros-Aarteil S."/>
            <person name="Calhoun S."/>
            <person name="Kuo A."/>
            <person name="Mondo S."/>
            <person name="Pangilinan J."/>
            <person name="Riley R."/>
            <person name="LaButti K."/>
            <person name="Andreopoulos B."/>
            <person name="Lipzen A."/>
            <person name="Chen C."/>
            <person name="Yanf M."/>
            <person name="Daum C."/>
            <person name="Ng V."/>
            <person name="Clum A."/>
            <person name="Steindorff A."/>
            <person name="Ohm R."/>
            <person name="Martin F."/>
            <person name="Silar P."/>
            <person name="Natvig D."/>
            <person name="Lalanne C."/>
            <person name="Gautier V."/>
            <person name="Ament-velasquez S.L."/>
            <person name="Kruys A."/>
            <person name="Hutchinson M.I."/>
            <person name="Powell A.J."/>
            <person name="Barry K."/>
            <person name="Miller A.N."/>
            <person name="Grigoriev I.V."/>
            <person name="Debuchy R."/>
            <person name="Gladieux P."/>
            <person name="Thoren M.H."/>
            <person name="Johannesson H."/>
        </authorList>
    </citation>
    <scope>NUCLEOTIDE SEQUENCE</scope>
    <source>
        <strain evidence="9">CBS 232.78</strain>
    </source>
</reference>
<dbReference type="PANTHER" id="PTHR45700">
    <property type="entry name" value="UBIQUITIN-PROTEIN LIGASE E3C"/>
    <property type="match status" value="1"/>
</dbReference>
<dbReference type="Proteomes" id="UP001285441">
    <property type="component" value="Unassembled WGS sequence"/>
</dbReference>
<evidence type="ECO:0000256" key="4">
    <source>
        <dbReference type="ARBA" id="ARBA00022679"/>
    </source>
</evidence>
<dbReference type="PROSITE" id="PS50096">
    <property type="entry name" value="IQ"/>
    <property type="match status" value="1"/>
</dbReference>
<comment type="catalytic activity">
    <reaction evidence="1">
        <text>S-ubiquitinyl-[E2 ubiquitin-conjugating enzyme]-L-cysteine + [acceptor protein]-L-lysine = [E2 ubiquitin-conjugating enzyme]-L-cysteine + N(6)-ubiquitinyl-[acceptor protein]-L-lysine.</text>
        <dbReference type="EC" id="2.3.2.26"/>
    </reaction>
</comment>
<dbReference type="PANTHER" id="PTHR45700:SF2">
    <property type="entry name" value="UBIQUITIN-PROTEIN LIGASE E3C"/>
    <property type="match status" value="1"/>
</dbReference>
<dbReference type="InterPro" id="IPR035983">
    <property type="entry name" value="Hect_E3_ubiquitin_ligase"/>
</dbReference>
<feature type="domain" description="HECT" evidence="8">
    <location>
        <begin position="803"/>
        <end position="1174"/>
    </location>
</feature>
<proteinExistence type="predicted"/>
<evidence type="ECO:0000259" key="8">
    <source>
        <dbReference type="PROSITE" id="PS50237"/>
    </source>
</evidence>
<evidence type="ECO:0000256" key="6">
    <source>
        <dbReference type="PROSITE-ProRule" id="PRU00104"/>
    </source>
</evidence>
<organism evidence="9 10">
    <name type="scientific">Podospora didyma</name>
    <dbReference type="NCBI Taxonomy" id="330526"/>
    <lineage>
        <taxon>Eukaryota</taxon>
        <taxon>Fungi</taxon>
        <taxon>Dikarya</taxon>
        <taxon>Ascomycota</taxon>
        <taxon>Pezizomycotina</taxon>
        <taxon>Sordariomycetes</taxon>
        <taxon>Sordariomycetidae</taxon>
        <taxon>Sordariales</taxon>
        <taxon>Podosporaceae</taxon>
        <taxon>Podospora</taxon>
    </lineage>
</organism>
<feature type="compositionally biased region" description="Acidic residues" evidence="7">
    <location>
        <begin position="664"/>
        <end position="676"/>
    </location>
</feature>
<evidence type="ECO:0000256" key="7">
    <source>
        <dbReference type="SAM" id="MobiDB-lite"/>
    </source>
</evidence>
<reference evidence="9" key="1">
    <citation type="journal article" date="2023" name="Mol. Phylogenet. Evol.">
        <title>Genome-scale phylogeny and comparative genomics of the fungal order Sordariales.</title>
        <authorList>
            <person name="Hensen N."/>
            <person name="Bonometti L."/>
            <person name="Westerberg I."/>
            <person name="Brannstrom I.O."/>
            <person name="Guillou S."/>
            <person name="Cros-Aarteil S."/>
            <person name="Calhoun S."/>
            <person name="Haridas S."/>
            <person name="Kuo A."/>
            <person name="Mondo S."/>
            <person name="Pangilinan J."/>
            <person name="Riley R."/>
            <person name="LaButti K."/>
            <person name="Andreopoulos B."/>
            <person name="Lipzen A."/>
            <person name="Chen C."/>
            <person name="Yan M."/>
            <person name="Daum C."/>
            <person name="Ng V."/>
            <person name="Clum A."/>
            <person name="Steindorff A."/>
            <person name="Ohm R.A."/>
            <person name="Martin F."/>
            <person name="Silar P."/>
            <person name="Natvig D.O."/>
            <person name="Lalanne C."/>
            <person name="Gautier V."/>
            <person name="Ament-Velasquez S.L."/>
            <person name="Kruys A."/>
            <person name="Hutchinson M.I."/>
            <person name="Powell A.J."/>
            <person name="Barry K."/>
            <person name="Miller A.N."/>
            <person name="Grigoriev I.V."/>
            <person name="Debuchy R."/>
            <person name="Gladieux P."/>
            <person name="Hiltunen Thoren M."/>
            <person name="Johannesson H."/>
        </authorList>
    </citation>
    <scope>NUCLEOTIDE SEQUENCE</scope>
    <source>
        <strain evidence="9">CBS 232.78</strain>
    </source>
</reference>
<name>A0AAE0NHK4_9PEZI</name>
<feature type="compositionally biased region" description="Basic and acidic residues" evidence="7">
    <location>
        <begin position="652"/>
        <end position="663"/>
    </location>
</feature>
<dbReference type="Pfam" id="PF00632">
    <property type="entry name" value="HECT"/>
    <property type="match status" value="1"/>
</dbReference>
<feature type="region of interest" description="Disordered" evidence="7">
    <location>
        <begin position="1"/>
        <end position="28"/>
    </location>
</feature>
<evidence type="ECO:0000256" key="3">
    <source>
        <dbReference type="ARBA" id="ARBA00012485"/>
    </source>
</evidence>
<dbReference type="InterPro" id="IPR044611">
    <property type="entry name" value="E3A/B/C-like"/>
</dbReference>
<dbReference type="SUPFAM" id="SSF56204">
    <property type="entry name" value="Hect, E3 ligase catalytic domain"/>
    <property type="match status" value="1"/>
</dbReference>
<dbReference type="Gene3D" id="3.30.2160.10">
    <property type="entry name" value="Hect, E3 ligase catalytic domain"/>
    <property type="match status" value="1"/>
</dbReference>
<dbReference type="PROSITE" id="PS50237">
    <property type="entry name" value="HECT"/>
    <property type="match status" value="1"/>
</dbReference>
<evidence type="ECO:0000256" key="1">
    <source>
        <dbReference type="ARBA" id="ARBA00000885"/>
    </source>
</evidence>
<evidence type="ECO:0000256" key="5">
    <source>
        <dbReference type="ARBA" id="ARBA00022786"/>
    </source>
</evidence>
<dbReference type="GO" id="GO:0000209">
    <property type="term" value="P:protein polyubiquitination"/>
    <property type="evidence" value="ECO:0007669"/>
    <property type="project" value="InterPro"/>
</dbReference>
<dbReference type="InterPro" id="IPR000569">
    <property type="entry name" value="HECT_dom"/>
</dbReference>
<dbReference type="SMART" id="SM00119">
    <property type="entry name" value="HECTc"/>
    <property type="match status" value="1"/>
</dbReference>
<feature type="region of interest" description="Disordered" evidence="7">
    <location>
        <begin position="651"/>
        <end position="690"/>
    </location>
</feature>
<sequence>MFPTFTGNSRRARNVNLSGQRTTNPFTSTWAPATNVGASKTVAHAQAERQQRQHERDRLKAAQRIQKTWRGHRVRQGLKAARRQKLDQLYNTLDPELRIAQALPLLLAVYDAARPDDRPRLLWVAEDLLKSEFDVFISQQIHCTRLNKLARILITTLERQGASNNDHSPWLPLPQAQLLLDSLGAIMKIRPQAIEPVIGRYYRVLGRACHDIGPASQSPELVRGVVAPLLATQVPESFTKAAYHAFAHSFLTLHDLAFFESNVAAFATGVDQDRLYSSLLAAPPAEPKTYESQADFLWLLAHLIALQDAKKQEVSSPLYLKALYLLLSMSSTYIRTAFRMPDPKGSSEARDVEGGLQQTLPLYVSDKLPSLIGKDEISTLLEMFTMNHGAKSASEYDDASFLAGYILTLVYCFPTSGDDIRMRLYLADMSTQYGPLPALKFFWNATSRTSIFSTIASNGESTLDVLRQRPSGAGSSTAKEDSLWHREWRTILLFLELYVFILRLTDDDDFFSGLNPQSAVQGSPSRLRSSSLSMEELKRLTRFLKHLSFTLYYSATELLETAARTPLTLSSPVEFLASPSRRMDSADVDVASKTASFSITAGIEFEAFRTLVTAAMKMVYERDSRRPFLPKGHWLMTSNLDMGGFVEGVVNEDQRQREARESREEEDEDSDEDMDPNEPNYTFAGQTRNRHAQVEKWKAVRRKEARERMLASIGPRLEILRNMPFVVPFEVRVQIFRQFVRLDKERRRGGFVDPDRWRLWVMNQHNGNPFSQNMQSVNVLARHQAKITRGHIFTDALTKFWDLDDGLKEPIQIQFVDEFGMEEAGIDGGGVTKEFLTSVTKEAFTNDERLFVTNSQNSYYPNPCAIDQQAESLRAAQITENSETWNESMADLLRQYEFLGRIIGKCMYEGILIDIVFAGFFLLKWASARADNYRPSINDLHDLDEELYQGMLQLKNYPGDIKDLDLDFTINDQVSLPGAPVRTVTRNLVPNGDRIPVTNENRPLYISYVARHRLVVQSRAQTRAFLRGLGMIIDPTWLSMFNQSELQRLVGGDNSEIDVEDLRRHTVYGGVYVIGDDGEEHPTVKLFWDVLHSLDDAERRLVLKYVTSTPRAPLLGFSQLSPAFSIRDGGQEVDRLPSASTCMNLLKLPQYRTAESLREKLLYAVKSGAGFDLS</sequence>
<dbReference type="FunFam" id="3.30.2160.10:FF:000002">
    <property type="entry name" value="Putative Ubiquitin-protein ligase E3C"/>
    <property type="match status" value="1"/>
</dbReference>
<protein>
    <recommendedName>
        <fullName evidence="3">HECT-type E3 ubiquitin transferase</fullName>
        <ecNumber evidence="3">2.3.2.26</ecNumber>
    </recommendedName>
</protein>
<evidence type="ECO:0000313" key="9">
    <source>
        <dbReference type="EMBL" id="KAK3381627.1"/>
    </source>
</evidence>
<dbReference type="AlphaFoldDB" id="A0AAE0NHK4"/>
<dbReference type="CDD" id="cd23767">
    <property type="entry name" value="IQCD"/>
    <property type="match status" value="1"/>
</dbReference>
<evidence type="ECO:0000313" key="10">
    <source>
        <dbReference type="Proteomes" id="UP001285441"/>
    </source>
</evidence>
<accession>A0AAE0NHK4</accession>